<evidence type="ECO:0000313" key="4">
    <source>
        <dbReference type="Proteomes" id="UP000019763"/>
    </source>
</evidence>
<proteinExistence type="predicted"/>
<accession>A0A023B974</accession>
<dbReference type="SUPFAM" id="SSF50630">
    <property type="entry name" value="Acid proteases"/>
    <property type="match status" value="1"/>
</dbReference>
<protein>
    <recommendedName>
        <fullName evidence="2">Peptidase A2 domain-containing protein</fullName>
    </recommendedName>
</protein>
<organism evidence="3 4">
    <name type="scientific">Gregarina niphandrodes</name>
    <name type="common">Septate eugregarine</name>
    <dbReference type="NCBI Taxonomy" id="110365"/>
    <lineage>
        <taxon>Eukaryota</taxon>
        <taxon>Sar</taxon>
        <taxon>Alveolata</taxon>
        <taxon>Apicomplexa</taxon>
        <taxon>Conoidasida</taxon>
        <taxon>Gregarinasina</taxon>
        <taxon>Eugregarinorida</taxon>
        <taxon>Gregarinidae</taxon>
        <taxon>Gregarina</taxon>
    </lineage>
</organism>
<dbReference type="CDD" id="cd00303">
    <property type="entry name" value="retropepsin_like"/>
    <property type="match status" value="1"/>
</dbReference>
<evidence type="ECO:0000256" key="1">
    <source>
        <dbReference type="ARBA" id="ARBA00022801"/>
    </source>
</evidence>
<dbReference type="GeneID" id="22911953"/>
<feature type="non-terminal residue" evidence="3">
    <location>
        <position position="190"/>
    </location>
</feature>
<dbReference type="GO" id="GO:0004190">
    <property type="term" value="F:aspartic-type endopeptidase activity"/>
    <property type="evidence" value="ECO:0007669"/>
    <property type="project" value="InterPro"/>
</dbReference>
<dbReference type="InterPro" id="IPR021109">
    <property type="entry name" value="Peptidase_aspartic_dom_sf"/>
</dbReference>
<reference evidence="3" key="1">
    <citation type="submission" date="2013-12" db="EMBL/GenBank/DDBJ databases">
        <authorList>
            <person name="Omoto C.K."/>
            <person name="Sibley D."/>
            <person name="Venepally P."/>
            <person name="Hadjithomas M."/>
            <person name="Karamycheva S."/>
            <person name="Brunk B."/>
            <person name="Roos D."/>
            <person name="Caler E."/>
            <person name="Lorenzi H."/>
        </authorList>
    </citation>
    <scope>NUCLEOTIDE SEQUENCE</scope>
</reference>
<keyword evidence="1" id="KW-0378">Hydrolase</keyword>
<dbReference type="Proteomes" id="UP000019763">
    <property type="component" value="Unassembled WGS sequence"/>
</dbReference>
<sequence length="190" mass="21024">MKALDAELKPTRTGFNLGFKTKLTDRDEMAAGYNYFNKRLQPTNRITEVEMVPESGRSFVGMAATRKGRVQTIRGGIGRLGDPTIREIELTLDGGAEVSLISEQIADEFADVIEPSTQDVYGVGGERQLDRKLDLLVDVGGRQEPVTFHVLPGLNRVLVGYEDQIRLDLDISLPRRTVKAIGGREVPLLE</sequence>
<evidence type="ECO:0000259" key="2">
    <source>
        <dbReference type="PROSITE" id="PS50175"/>
    </source>
</evidence>
<dbReference type="InterPro" id="IPR001995">
    <property type="entry name" value="Peptidase_A2_cat"/>
</dbReference>
<dbReference type="VEuPathDB" id="CryptoDB:GNI_052930"/>
<dbReference type="PROSITE" id="PS50175">
    <property type="entry name" value="ASP_PROT_RETROV"/>
    <property type="match status" value="1"/>
</dbReference>
<dbReference type="RefSeq" id="XP_011129831.1">
    <property type="nucleotide sequence ID" value="XM_011131529.1"/>
</dbReference>
<gene>
    <name evidence="3" type="ORF">GNI_052930</name>
</gene>
<name>A0A023B974_GRENI</name>
<dbReference type="AlphaFoldDB" id="A0A023B974"/>
<dbReference type="Gene3D" id="2.40.70.10">
    <property type="entry name" value="Acid Proteases"/>
    <property type="match status" value="1"/>
</dbReference>
<dbReference type="GO" id="GO:0006508">
    <property type="term" value="P:proteolysis"/>
    <property type="evidence" value="ECO:0007669"/>
    <property type="project" value="InterPro"/>
</dbReference>
<comment type="caution">
    <text evidence="3">The sequence shown here is derived from an EMBL/GenBank/DDBJ whole genome shotgun (WGS) entry which is preliminary data.</text>
</comment>
<feature type="domain" description="Peptidase A2" evidence="2">
    <location>
        <begin position="88"/>
        <end position="186"/>
    </location>
</feature>
<evidence type="ECO:0000313" key="3">
    <source>
        <dbReference type="EMBL" id="EZG71317.1"/>
    </source>
</evidence>
<dbReference type="EMBL" id="AFNH02000404">
    <property type="protein sequence ID" value="EZG71317.1"/>
    <property type="molecule type" value="Genomic_DNA"/>
</dbReference>
<keyword evidence="4" id="KW-1185">Reference proteome</keyword>